<gene>
    <name evidence="1" type="ORF">BKA19_0515</name>
</gene>
<dbReference type="Proteomes" id="UP000292507">
    <property type="component" value="Unassembled WGS sequence"/>
</dbReference>
<comment type="caution">
    <text evidence="1">The sequence shown here is derived from an EMBL/GenBank/DDBJ whole genome shotgun (WGS) entry which is preliminary data.</text>
</comment>
<sequence length="60" mass="6597">MPMDSVEDAEPGRRPLLCPFHPERLLCNNPECVSGHRQADHRDDELFGSTCFVCSVPGGA</sequence>
<evidence type="ECO:0000313" key="2">
    <source>
        <dbReference type="Proteomes" id="UP000292507"/>
    </source>
</evidence>
<name>A0A4Q7Y4C1_9ACTN</name>
<organism evidence="1 2">
    <name type="scientific">Blastococcus saxobsidens</name>
    <dbReference type="NCBI Taxonomy" id="138336"/>
    <lineage>
        <taxon>Bacteria</taxon>
        <taxon>Bacillati</taxon>
        <taxon>Actinomycetota</taxon>
        <taxon>Actinomycetes</taxon>
        <taxon>Geodermatophilales</taxon>
        <taxon>Geodermatophilaceae</taxon>
        <taxon>Blastococcus</taxon>
    </lineage>
</organism>
<evidence type="ECO:0000313" key="1">
    <source>
        <dbReference type="EMBL" id="RZU30883.1"/>
    </source>
</evidence>
<protein>
    <submittedName>
        <fullName evidence="1">Uncharacterized protein</fullName>
    </submittedName>
</protein>
<dbReference type="AlphaFoldDB" id="A0A4Q7Y4C1"/>
<reference evidence="1 2" key="1">
    <citation type="submission" date="2019-02" db="EMBL/GenBank/DDBJ databases">
        <title>Sequencing the genomes of 1000 actinobacteria strains.</title>
        <authorList>
            <person name="Klenk H.-P."/>
        </authorList>
    </citation>
    <scope>NUCLEOTIDE SEQUENCE [LARGE SCALE GENOMIC DNA]</scope>
    <source>
        <strain evidence="1 2">DSM 44509</strain>
    </source>
</reference>
<accession>A0A4Q7Y4C1</accession>
<proteinExistence type="predicted"/>
<keyword evidence="2" id="KW-1185">Reference proteome</keyword>
<dbReference type="EMBL" id="SHKV01000001">
    <property type="protein sequence ID" value="RZU30883.1"/>
    <property type="molecule type" value="Genomic_DNA"/>
</dbReference>